<proteinExistence type="predicted"/>
<reference evidence="2 3" key="1">
    <citation type="submission" date="2012-02" db="EMBL/GenBank/DDBJ databases">
        <title>Whole genome shotgun sequence of Gordonia sputi NBRC 100414.</title>
        <authorList>
            <person name="Yoshida I."/>
            <person name="Hosoyama A."/>
            <person name="Tsuchikane K."/>
            <person name="Katsumata H."/>
            <person name="Yamazaki S."/>
            <person name="Fujita N."/>
        </authorList>
    </citation>
    <scope>NUCLEOTIDE SEQUENCE [LARGE SCALE GENOMIC DNA]</scope>
    <source>
        <strain evidence="2 3">NBRC 100414</strain>
    </source>
</reference>
<keyword evidence="3" id="KW-1185">Reference proteome</keyword>
<name>H5U6J5_9ACTN</name>
<evidence type="ECO:0000313" key="2">
    <source>
        <dbReference type="EMBL" id="GAB41353.1"/>
    </source>
</evidence>
<organism evidence="2 3">
    <name type="scientific">Gordonia sputi NBRC 100414</name>
    <dbReference type="NCBI Taxonomy" id="1089453"/>
    <lineage>
        <taxon>Bacteria</taxon>
        <taxon>Bacillati</taxon>
        <taxon>Actinomycetota</taxon>
        <taxon>Actinomycetes</taxon>
        <taxon>Mycobacteriales</taxon>
        <taxon>Gordoniaceae</taxon>
        <taxon>Gordonia</taxon>
    </lineage>
</organism>
<protein>
    <recommendedName>
        <fullName evidence="4">Transposase</fullName>
    </recommendedName>
</protein>
<dbReference type="EMBL" id="BAFC01000126">
    <property type="protein sequence ID" value="GAB41353.1"/>
    <property type="molecule type" value="Genomic_DNA"/>
</dbReference>
<feature type="non-terminal residue" evidence="2">
    <location>
        <position position="1"/>
    </location>
</feature>
<accession>H5U6J5</accession>
<feature type="compositionally biased region" description="Polar residues" evidence="1">
    <location>
        <begin position="71"/>
        <end position="80"/>
    </location>
</feature>
<sequence length="90" mass="9759">WNKAEPVKTTNEQPIWLVKALEKRAHHGDGGTALSTAAQVTMLSESHVQASIDWTPITPSGEVVKLAPRARSSTSPTSDPAQVLTFRRGR</sequence>
<dbReference type="AlphaFoldDB" id="H5U6J5"/>
<evidence type="ECO:0000313" key="3">
    <source>
        <dbReference type="Proteomes" id="UP000005845"/>
    </source>
</evidence>
<dbReference type="Proteomes" id="UP000005845">
    <property type="component" value="Unassembled WGS sequence"/>
</dbReference>
<gene>
    <name evidence="2" type="ORF">GOSPT_128_00180</name>
</gene>
<feature type="region of interest" description="Disordered" evidence="1">
    <location>
        <begin position="67"/>
        <end position="90"/>
    </location>
</feature>
<evidence type="ECO:0008006" key="4">
    <source>
        <dbReference type="Google" id="ProtNLM"/>
    </source>
</evidence>
<comment type="caution">
    <text evidence="2">The sequence shown here is derived from an EMBL/GenBank/DDBJ whole genome shotgun (WGS) entry which is preliminary data.</text>
</comment>
<evidence type="ECO:0000256" key="1">
    <source>
        <dbReference type="SAM" id="MobiDB-lite"/>
    </source>
</evidence>